<organism evidence="2 3">
    <name type="scientific">Cystoisospora suis</name>
    <dbReference type="NCBI Taxonomy" id="483139"/>
    <lineage>
        <taxon>Eukaryota</taxon>
        <taxon>Sar</taxon>
        <taxon>Alveolata</taxon>
        <taxon>Apicomplexa</taxon>
        <taxon>Conoidasida</taxon>
        <taxon>Coccidia</taxon>
        <taxon>Eucoccidiorida</taxon>
        <taxon>Eimeriorina</taxon>
        <taxon>Sarcocystidae</taxon>
        <taxon>Cystoisospora</taxon>
    </lineage>
</organism>
<accession>A0A2C6KML3</accession>
<evidence type="ECO:0000256" key="1">
    <source>
        <dbReference type="SAM" id="MobiDB-lite"/>
    </source>
</evidence>
<feature type="region of interest" description="Disordered" evidence="1">
    <location>
        <begin position="70"/>
        <end position="89"/>
    </location>
</feature>
<dbReference type="EMBL" id="MIGC01003905">
    <property type="protein sequence ID" value="PHJ18767.1"/>
    <property type="molecule type" value="Genomic_DNA"/>
</dbReference>
<dbReference type="AlphaFoldDB" id="A0A2C6KML3"/>
<dbReference type="GO" id="GO:0003746">
    <property type="term" value="F:translation elongation factor activity"/>
    <property type="evidence" value="ECO:0007669"/>
    <property type="project" value="UniProtKB-KW"/>
</dbReference>
<comment type="caution">
    <text evidence="2">The sequence shown here is derived from an EMBL/GenBank/DDBJ whole genome shotgun (WGS) entry which is preliminary data.</text>
</comment>
<evidence type="ECO:0000313" key="2">
    <source>
        <dbReference type="EMBL" id="PHJ18767.1"/>
    </source>
</evidence>
<dbReference type="Proteomes" id="UP000221165">
    <property type="component" value="Unassembled WGS sequence"/>
</dbReference>
<dbReference type="RefSeq" id="XP_067920472.1">
    <property type="nucleotide sequence ID" value="XM_068067551.1"/>
</dbReference>
<keyword evidence="2" id="KW-0251">Elongation factor</keyword>
<dbReference type="Gene3D" id="2.40.30.10">
    <property type="entry name" value="Translation factors"/>
    <property type="match status" value="1"/>
</dbReference>
<dbReference type="InterPro" id="IPR009000">
    <property type="entry name" value="Transl_B-barrel_sf"/>
</dbReference>
<dbReference type="SUPFAM" id="SSF50447">
    <property type="entry name" value="Translation proteins"/>
    <property type="match status" value="1"/>
</dbReference>
<keyword evidence="3" id="KW-1185">Reference proteome</keyword>
<dbReference type="GeneID" id="94430762"/>
<feature type="compositionally biased region" description="Basic and acidic residues" evidence="1">
    <location>
        <begin position="77"/>
        <end position="89"/>
    </location>
</feature>
<sequence length="89" mass="9920">MEGRVSVGDRAQIYRDKQLLGEGFVVSLRIKSASQEVVSGVHTECGVMISNFSQDYQLGDLLLFFPRDRSVSSSSSSEHKLQKQKEKAI</sequence>
<protein>
    <submittedName>
        <fullName evidence="2">Elongation factor tu gtp binding domain-containing protein</fullName>
    </submittedName>
</protein>
<reference evidence="2 3" key="1">
    <citation type="journal article" date="2017" name="Int. J. Parasitol.">
        <title>The genome of the protozoan parasite Cystoisospora suis and a reverse vaccinology approach to identify vaccine candidates.</title>
        <authorList>
            <person name="Palmieri N."/>
            <person name="Shrestha A."/>
            <person name="Ruttkowski B."/>
            <person name="Beck T."/>
            <person name="Vogl C."/>
            <person name="Tomley F."/>
            <person name="Blake D.P."/>
            <person name="Joachim A."/>
        </authorList>
    </citation>
    <scope>NUCLEOTIDE SEQUENCE [LARGE SCALE GENOMIC DNA]</scope>
    <source>
        <strain evidence="2 3">Wien I</strain>
    </source>
</reference>
<keyword evidence="2" id="KW-0648">Protein biosynthesis</keyword>
<evidence type="ECO:0000313" key="3">
    <source>
        <dbReference type="Proteomes" id="UP000221165"/>
    </source>
</evidence>
<name>A0A2C6KML3_9APIC</name>
<gene>
    <name evidence="2" type="ORF">CSUI_007405</name>
</gene>
<proteinExistence type="predicted"/>
<dbReference type="VEuPathDB" id="ToxoDB:CSUI_007405"/>